<dbReference type="AlphaFoldDB" id="A0A9D9DPI8"/>
<comment type="subcellular location">
    <subcellularLocation>
        <location evidence="1">Secreted</location>
        <location evidence="1">Cell wall</location>
    </subcellularLocation>
</comment>
<dbReference type="PANTHER" id="PTHR31018">
    <property type="entry name" value="SPORULATION-SPECIFIC PROTEIN-RELATED"/>
    <property type="match status" value="1"/>
</dbReference>
<dbReference type="SUPFAM" id="SSF52058">
    <property type="entry name" value="L domain-like"/>
    <property type="match status" value="4"/>
</dbReference>
<keyword evidence="3" id="KW-0964">Secreted</keyword>
<evidence type="ECO:0000313" key="6">
    <source>
        <dbReference type="EMBL" id="MBO8428849.1"/>
    </source>
</evidence>
<dbReference type="PANTHER" id="PTHR31018:SF3">
    <property type="entry name" value="RECEPTOR PROTEIN-TYROSINE KINASE"/>
    <property type="match status" value="1"/>
</dbReference>
<proteinExistence type="predicted"/>
<sequence>MKQTFNIMLLCAILSLFAGCDKEESPFEGSDTHILSFALTTADGARYVASIDAGNILLAVPYGVSLSGAAAEYMLCENASINPDPASISDWGNDHLFRVEAYGGSYESYRYSVKYTENIESGTLLFTTQEEVDAFASSGTTTVSGSVIIGAEKEPSFQYDTIKNVDALASLKEIGANLVIRDTYKGSNIDGLANLEKAGGIHAGREDEKCALEGGFSLSLPKLASATDIVIVSDSIAKISFPSLETVNNAFYVNSRSVEEIEAGLLQECFGDITVEGKSQGASSGSGTNVNRKLAELSFPALETVYGNLSVNNIWSLSCADFPLLSEVKGSLSLTYLYGLKELELPSLRMTGGDMKITSNDAMVSFSAPLLKGAGSLSVASSGSSYINLTDIVLGSIEEVNGNFSIKYGSMENLSFPKLRKIAGKLELSTFYFLETLSFGSLEECGELSITSIANVRELDFSKVAQTGAIALSGCTGLVRMNSPKIVTGNLSITNASANAEDMFLTEMTGLDTVRGTLRITAANFTEIEIPHIKSIGAFSHTSGTKLAALRLPDADTIGTLTLSNLTALTTFEAPVLRCAGSFSMSNLQKIENINVPLLESAGTLFKFYGGSSSSTASRSAVTKLDWFASLKKADRVEVRYCGNLTDFTGLSSLADNLSDESAWAVSGNRYNPTLADMKNGKYTMQ</sequence>
<dbReference type="Proteomes" id="UP000823635">
    <property type="component" value="Unassembled WGS sequence"/>
</dbReference>
<organism evidence="6 7">
    <name type="scientific">Candidatus Egerieousia excrementavium</name>
    <dbReference type="NCBI Taxonomy" id="2840778"/>
    <lineage>
        <taxon>Bacteria</taxon>
        <taxon>Pseudomonadati</taxon>
        <taxon>Bacteroidota</taxon>
        <taxon>Bacteroidia</taxon>
        <taxon>Bacteroidales</taxon>
        <taxon>Candidatus Egerieousia</taxon>
    </lineage>
</organism>
<evidence type="ECO:0000256" key="3">
    <source>
        <dbReference type="ARBA" id="ARBA00022525"/>
    </source>
</evidence>
<keyword evidence="2" id="KW-0134">Cell wall</keyword>
<keyword evidence="4" id="KW-0732">Signal</keyword>
<keyword evidence="5" id="KW-0325">Glycoprotein</keyword>
<name>A0A9D9DPI8_9BACT</name>
<dbReference type="InterPro" id="IPR051648">
    <property type="entry name" value="CWI-Assembly_Regulator"/>
</dbReference>
<dbReference type="GO" id="GO:0030313">
    <property type="term" value="C:cell envelope"/>
    <property type="evidence" value="ECO:0007669"/>
    <property type="project" value="UniProtKB-SubCell"/>
</dbReference>
<gene>
    <name evidence="6" type="ORF">IAC68_02805</name>
</gene>
<protein>
    <recommendedName>
        <fullName evidence="8">Receptor L-domain domain-containing protein</fullName>
    </recommendedName>
</protein>
<dbReference type="Gene3D" id="3.80.20.20">
    <property type="entry name" value="Receptor L-domain"/>
    <property type="match status" value="1"/>
</dbReference>
<evidence type="ECO:0000256" key="1">
    <source>
        <dbReference type="ARBA" id="ARBA00004191"/>
    </source>
</evidence>
<evidence type="ECO:0000256" key="4">
    <source>
        <dbReference type="ARBA" id="ARBA00022729"/>
    </source>
</evidence>
<evidence type="ECO:0000256" key="5">
    <source>
        <dbReference type="ARBA" id="ARBA00023180"/>
    </source>
</evidence>
<evidence type="ECO:0008006" key="8">
    <source>
        <dbReference type="Google" id="ProtNLM"/>
    </source>
</evidence>
<dbReference type="PROSITE" id="PS51257">
    <property type="entry name" value="PROKAR_LIPOPROTEIN"/>
    <property type="match status" value="1"/>
</dbReference>
<accession>A0A9D9DPI8</accession>
<reference evidence="6" key="2">
    <citation type="journal article" date="2021" name="PeerJ">
        <title>Extensive microbial diversity within the chicken gut microbiome revealed by metagenomics and culture.</title>
        <authorList>
            <person name="Gilroy R."/>
            <person name="Ravi A."/>
            <person name="Getino M."/>
            <person name="Pursley I."/>
            <person name="Horton D.L."/>
            <person name="Alikhan N.F."/>
            <person name="Baker D."/>
            <person name="Gharbi K."/>
            <person name="Hall N."/>
            <person name="Watson M."/>
            <person name="Adriaenssens E.M."/>
            <person name="Foster-Nyarko E."/>
            <person name="Jarju S."/>
            <person name="Secka A."/>
            <person name="Antonio M."/>
            <person name="Oren A."/>
            <person name="Chaudhuri R.R."/>
            <person name="La Ragione R."/>
            <person name="Hildebrand F."/>
            <person name="Pallen M.J."/>
        </authorList>
    </citation>
    <scope>NUCLEOTIDE SEQUENCE</scope>
    <source>
        <strain evidence="6">15467</strain>
    </source>
</reference>
<evidence type="ECO:0000256" key="2">
    <source>
        <dbReference type="ARBA" id="ARBA00022512"/>
    </source>
</evidence>
<evidence type="ECO:0000313" key="7">
    <source>
        <dbReference type="Proteomes" id="UP000823635"/>
    </source>
</evidence>
<comment type="caution">
    <text evidence="6">The sequence shown here is derived from an EMBL/GenBank/DDBJ whole genome shotgun (WGS) entry which is preliminary data.</text>
</comment>
<dbReference type="InterPro" id="IPR036941">
    <property type="entry name" value="Rcpt_L-dom_sf"/>
</dbReference>
<dbReference type="EMBL" id="JADINB010000066">
    <property type="protein sequence ID" value="MBO8428849.1"/>
    <property type="molecule type" value="Genomic_DNA"/>
</dbReference>
<reference evidence="6" key="1">
    <citation type="submission" date="2020-10" db="EMBL/GenBank/DDBJ databases">
        <authorList>
            <person name="Gilroy R."/>
        </authorList>
    </citation>
    <scope>NUCLEOTIDE SEQUENCE</scope>
    <source>
        <strain evidence="6">15467</strain>
    </source>
</reference>